<dbReference type="EMBL" id="JABXBU010000015">
    <property type="protein sequence ID" value="KAF8787634.1"/>
    <property type="molecule type" value="Genomic_DNA"/>
</dbReference>
<organism evidence="1 2">
    <name type="scientific">Argiope bruennichi</name>
    <name type="common">Wasp spider</name>
    <name type="synonym">Aranea bruennichi</name>
    <dbReference type="NCBI Taxonomy" id="94029"/>
    <lineage>
        <taxon>Eukaryota</taxon>
        <taxon>Metazoa</taxon>
        <taxon>Ecdysozoa</taxon>
        <taxon>Arthropoda</taxon>
        <taxon>Chelicerata</taxon>
        <taxon>Arachnida</taxon>
        <taxon>Araneae</taxon>
        <taxon>Araneomorphae</taxon>
        <taxon>Entelegynae</taxon>
        <taxon>Araneoidea</taxon>
        <taxon>Araneidae</taxon>
        <taxon>Argiope</taxon>
    </lineage>
</organism>
<reference evidence="1" key="1">
    <citation type="journal article" date="2020" name="bioRxiv">
        <title>Chromosome-level reference genome of the European wasp spider Argiope bruennichi: a resource for studies on range expansion and evolutionary adaptation.</title>
        <authorList>
            <person name="Sheffer M.M."/>
            <person name="Hoppe A."/>
            <person name="Krehenwinkel H."/>
            <person name="Uhl G."/>
            <person name="Kuss A.W."/>
            <person name="Jensen L."/>
            <person name="Jensen C."/>
            <person name="Gillespie R.G."/>
            <person name="Hoff K.J."/>
            <person name="Prost S."/>
        </authorList>
    </citation>
    <scope>NUCLEOTIDE SEQUENCE</scope>
</reference>
<dbReference type="AlphaFoldDB" id="A0A8T0F8V1"/>
<name>A0A8T0F8V1_ARGBR</name>
<gene>
    <name evidence="1" type="ORF">HNY73_009212</name>
</gene>
<comment type="caution">
    <text evidence="1">The sequence shown here is derived from an EMBL/GenBank/DDBJ whole genome shotgun (WGS) entry which is preliminary data.</text>
</comment>
<reference evidence="1" key="2">
    <citation type="submission" date="2020-06" db="EMBL/GenBank/DDBJ databases">
        <authorList>
            <person name="Sheffer M."/>
        </authorList>
    </citation>
    <scope>NUCLEOTIDE SEQUENCE</scope>
</reference>
<keyword evidence="2" id="KW-1185">Reference proteome</keyword>
<dbReference type="Proteomes" id="UP000807504">
    <property type="component" value="Unassembled WGS sequence"/>
</dbReference>
<proteinExistence type="predicted"/>
<protein>
    <submittedName>
        <fullName evidence="1">Uncharacterized protein</fullName>
    </submittedName>
</protein>
<evidence type="ECO:0000313" key="2">
    <source>
        <dbReference type="Proteomes" id="UP000807504"/>
    </source>
</evidence>
<sequence length="254" mass="27954">MGINGSLHRRYYEFMECMRVMDVSGSLQWRYYEFMECMGVMDISGSLQWIYYEFMECMRVMGVNESFHRRYYEFMEFLSVMDVIMWCTALAVVRGQSIITVPFINPGVSAEPRQPDSLGNHAYPYGVNGATAGPINPNAAIGTAVGPGVPVDQVPLSYTVARYAAQAVATPLAYGVYALAEPAIRYGIELGSRAGLKLRYGANVLDNRLNRVEIKNGLVSTNPLVNTNGLANTDAVVNTDAVANTNGVYNRVAV</sequence>
<evidence type="ECO:0000313" key="1">
    <source>
        <dbReference type="EMBL" id="KAF8787634.1"/>
    </source>
</evidence>
<accession>A0A8T0F8V1</accession>